<evidence type="ECO:0000313" key="1">
    <source>
        <dbReference type="EMBL" id="SOC57753.1"/>
    </source>
</evidence>
<accession>A0A285VUW8</accession>
<dbReference type="EMBL" id="OBQJ01000010">
    <property type="protein sequence ID" value="SOC57753.1"/>
    <property type="molecule type" value="Genomic_DNA"/>
</dbReference>
<dbReference type="AlphaFoldDB" id="A0A285VUW8"/>
<evidence type="ECO:0000313" key="2">
    <source>
        <dbReference type="Proteomes" id="UP000219023"/>
    </source>
</evidence>
<organism evidence="1 2">
    <name type="scientific">Chromohalobacter canadensis</name>
    <dbReference type="NCBI Taxonomy" id="141389"/>
    <lineage>
        <taxon>Bacteria</taxon>
        <taxon>Pseudomonadati</taxon>
        <taxon>Pseudomonadota</taxon>
        <taxon>Gammaproteobacteria</taxon>
        <taxon>Oceanospirillales</taxon>
        <taxon>Halomonadaceae</taxon>
        <taxon>Chromohalobacter</taxon>
    </lineage>
</organism>
<dbReference type="Proteomes" id="UP000219023">
    <property type="component" value="Unassembled WGS sequence"/>
</dbReference>
<gene>
    <name evidence="1" type="ORF">SAMN05421509_110118</name>
</gene>
<sequence length="51" mass="5623">MLNRVLVTGAAGGAGKAMRPYLDQRRHRDHEYSGLGETSGVSFFLLGMENR</sequence>
<reference evidence="1 2" key="1">
    <citation type="submission" date="2017-08" db="EMBL/GenBank/DDBJ databases">
        <authorList>
            <person name="de Groot N.N."/>
        </authorList>
    </citation>
    <scope>NUCLEOTIDE SEQUENCE [LARGE SCALE GENOMIC DNA]</scope>
    <source>
        <strain evidence="1 2">USBA 855</strain>
    </source>
</reference>
<name>A0A285VUW8_9GAMM</name>
<proteinExistence type="predicted"/>
<protein>
    <submittedName>
        <fullName evidence="1">Uronate dehydrogenase</fullName>
    </submittedName>
</protein>